<dbReference type="EMBL" id="ANHY01000022">
    <property type="protein sequence ID" value="EKV26897.1"/>
    <property type="molecule type" value="Genomic_DNA"/>
</dbReference>
<name>K9GP24_9PROT</name>
<dbReference type="eggNOG" id="ENOG5033R2I">
    <property type="taxonomic scope" value="Bacteria"/>
</dbReference>
<keyword evidence="1" id="KW-0732">Signal</keyword>
<dbReference type="OrthoDB" id="8477642at2"/>
<dbReference type="STRING" id="1238182.C882_2121"/>
<evidence type="ECO:0008006" key="4">
    <source>
        <dbReference type="Google" id="ProtNLM"/>
    </source>
</evidence>
<dbReference type="Proteomes" id="UP000009881">
    <property type="component" value="Unassembled WGS sequence"/>
</dbReference>
<sequence>MTASRTARAAAAACALAALAAAAPALAETAGPVSLFPGAGGGTDAPSAPAPSAPAPAAPAAPSVLAGGAIAVQPLDRISLAAVGALDAAESGLPHDMWAGTPAPLAATLVTKLPVGAPSPVMHGLMTRLLAATAGAPDPLAGEAAGPDFLAARIEALRHLGAFGLALTLADAAPEAARTEAVRRARLDVMLSQVSADPETPLPAPLCQAAREGLAAFDGPYWQKVTAVCDLATGREAPAQMAMAMLRETGHEDPAFFYLADRMTNVTPASLEALPAPEPLTLAMVRRAGDPLPEEALSSMAAPWLAAAVATGGPGTAAERLAAAEQAAVAGALDATGLADAYRTADFSVQEMQAPLGGGPATPRERARLARLAALQETPALKAEALDAALAAAAGEPVETATARLHADAIAALAPAPELAWFAPSAVRALLAAGRVEAAGPWIDALAQMRGGAAARDQALLTPLVRVAGAPSDGTAPAVGRVLAEWRALRAAEAEDHGADLPLLDRRHTLLLGLLQAMGEPIGAGAWQPVLLDAIVDAAPAMPDAAILRALDGAAAEGRVGEVVALALIAIGPDGPDAVHPEALFRAVAALKAVGLETDARALALEALAAAGV</sequence>
<dbReference type="AlphaFoldDB" id="K9GP24"/>
<evidence type="ECO:0000313" key="3">
    <source>
        <dbReference type="Proteomes" id="UP000009881"/>
    </source>
</evidence>
<evidence type="ECO:0000313" key="2">
    <source>
        <dbReference type="EMBL" id="EKV26897.1"/>
    </source>
</evidence>
<proteinExistence type="predicted"/>
<accession>K9GP24</accession>
<keyword evidence="3" id="KW-1185">Reference proteome</keyword>
<comment type="caution">
    <text evidence="2">The sequence shown here is derived from an EMBL/GenBank/DDBJ whole genome shotgun (WGS) entry which is preliminary data.</text>
</comment>
<protein>
    <recommendedName>
        <fullName evidence="4">Antifreeze glycopeptide polyprotein</fullName>
    </recommendedName>
</protein>
<dbReference type="RefSeq" id="WP_009542516.1">
    <property type="nucleotide sequence ID" value="NZ_ANHY01000022.1"/>
</dbReference>
<reference evidence="2 3" key="1">
    <citation type="journal article" date="2013" name="Genome Announc.">
        <title>Draft Genome Sequence of an Alphaproteobacterium, Caenispirillum salinarum AK4(T), Isolated from a Solar Saltern.</title>
        <authorList>
            <person name="Khatri I."/>
            <person name="Singh A."/>
            <person name="Korpole S."/>
            <person name="Pinnaka A.K."/>
            <person name="Subramanian S."/>
        </authorList>
    </citation>
    <scope>NUCLEOTIDE SEQUENCE [LARGE SCALE GENOMIC DNA]</scope>
    <source>
        <strain evidence="2 3">AK4</strain>
    </source>
</reference>
<gene>
    <name evidence="2" type="ORF">C882_2121</name>
</gene>
<feature type="signal peptide" evidence="1">
    <location>
        <begin position="1"/>
        <end position="27"/>
    </location>
</feature>
<feature type="chain" id="PRO_5003929352" description="Antifreeze glycopeptide polyprotein" evidence="1">
    <location>
        <begin position="28"/>
        <end position="613"/>
    </location>
</feature>
<organism evidence="2 3">
    <name type="scientific">Caenispirillum salinarum AK4</name>
    <dbReference type="NCBI Taxonomy" id="1238182"/>
    <lineage>
        <taxon>Bacteria</taxon>
        <taxon>Pseudomonadati</taxon>
        <taxon>Pseudomonadota</taxon>
        <taxon>Alphaproteobacteria</taxon>
        <taxon>Rhodospirillales</taxon>
        <taxon>Novispirillaceae</taxon>
        <taxon>Caenispirillum</taxon>
    </lineage>
</organism>
<evidence type="ECO:0000256" key="1">
    <source>
        <dbReference type="SAM" id="SignalP"/>
    </source>
</evidence>